<dbReference type="Proteomes" id="UP001057402">
    <property type="component" value="Chromosome 8"/>
</dbReference>
<protein>
    <submittedName>
        <fullName evidence="1">Uncharacterized protein</fullName>
    </submittedName>
</protein>
<evidence type="ECO:0000313" key="1">
    <source>
        <dbReference type="EMBL" id="KAI4329942.1"/>
    </source>
</evidence>
<proteinExistence type="predicted"/>
<dbReference type="EMBL" id="CM042887">
    <property type="protein sequence ID" value="KAI4329942.1"/>
    <property type="molecule type" value="Genomic_DNA"/>
</dbReference>
<organism evidence="1 2">
    <name type="scientific">Melastoma candidum</name>
    <dbReference type="NCBI Taxonomy" id="119954"/>
    <lineage>
        <taxon>Eukaryota</taxon>
        <taxon>Viridiplantae</taxon>
        <taxon>Streptophyta</taxon>
        <taxon>Embryophyta</taxon>
        <taxon>Tracheophyta</taxon>
        <taxon>Spermatophyta</taxon>
        <taxon>Magnoliopsida</taxon>
        <taxon>eudicotyledons</taxon>
        <taxon>Gunneridae</taxon>
        <taxon>Pentapetalae</taxon>
        <taxon>rosids</taxon>
        <taxon>malvids</taxon>
        <taxon>Myrtales</taxon>
        <taxon>Melastomataceae</taxon>
        <taxon>Melastomatoideae</taxon>
        <taxon>Melastomateae</taxon>
        <taxon>Melastoma</taxon>
    </lineage>
</organism>
<name>A0ACB9N2A3_9MYRT</name>
<comment type="caution">
    <text evidence="1">The sequence shown here is derived from an EMBL/GenBank/DDBJ whole genome shotgun (WGS) entry which is preliminary data.</text>
</comment>
<evidence type="ECO:0000313" key="2">
    <source>
        <dbReference type="Proteomes" id="UP001057402"/>
    </source>
</evidence>
<keyword evidence="2" id="KW-1185">Reference proteome</keyword>
<accession>A0ACB9N2A3</accession>
<gene>
    <name evidence="1" type="ORF">MLD38_028267</name>
</gene>
<sequence>MSHRRLPEDLRRRVRHNRCRILYRDGLLDKMFFICEDGETSLSEGGICEEDLLTWCRESSSVSKDGRKIRADMNRRRSTRTVTCLTNMEAFARKAEDSEEATGICARYPRNPHVQGAIR</sequence>
<reference evidence="2" key="1">
    <citation type="journal article" date="2023" name="Front. Plant Sci.">
        <title>Chromosomal-level genome assembly of Melastoma candidum provides insights into trichome evolution.</title>
        <authorList>
            <person name="Zhong Y."/>
            <person name="Wu W."/>
            <person name="Sun C."/>
            <person name="Zou P."/>
            <person name="Liu Y."/>
            <person name="Dai S."/>
            <person name="Zhou R."/>
        </authorList>
    </citation>
    <scope>NUCLEOTIDE SEQUENCE [LARGE SCALE GENOMIC DNA]</scope>
</reference>